<name>A0A1X2L9N8_9MYCO</name>
<proteinExistence type="predicted"/>
<evidence type="ECO:0000256" key="3">
    <source>
        <dbReference type="ARBA" id="ARBA00022801"/>
    </source>
</evidence>
<gene>
    <name evidence="5" type="ORF">B8W69_06600</name>
</gene>
<dbReference type="EMBL" id="NCXM01000005">
    <property type="protein sequence ID" value="OSC30701.1"/>
    <property type="molecule type" value="Genomic_DNA"/>
</dbReference>
<keyword evidence="6" id="KW-1185">Reference proteome</keyword>
<dbReference type="InterPro" id="IPR054613">
    <property type="entry name" value="Peptidase_S78_dom"/>
</dbReference>
<dbReference type="OrthoDB" id="9804926at2"/>
<evidence type="ECO:0000256" key="1">
    <source>
        <dbReference type="ARBA" id="ARBA00022612"/>
    </source>
</evidence>
<comment type="caution">
    <text evidence="5">The sequence shown here is derived from an EMBL/GenBank/DDBJ whole genome shotgun (WGS) entry which is preliminary data.</text>
</comment>
<evidence type="ECO:0000313" key="6">
    <source>
        <dbReference type="Proteomes" id="UP000242320"/>
    </source>
</evidence>
<feature type="domain" description="Prohead serine protease" evidence="4">
    <location>
        <begin position="21"/>
        <end position="174"/>
    </location>
</feature>
<evidence type="ECO:0000256" key="2">
    <source>
        <dbReference type="ARBA" id="ARBA00022670"/>
    </source>
</evidence>
<reference evidence="5 6" key="1">
    <citation type="submission" date="2017-04" db="EMBL/GenBank/DDBJ databases">
        <title>The new phylogeny of genus Mycobacterium.</title>
        <authorList>
            <person name="Tortoli E."/>
            <person name="Trovato A."/>
            <person name="Cirillo D.M."/>
        </authorList>
    </citation>
    <scope>NUCLEOTIDE SEQUENCE [LARGE SCALE GENOMIC DNA]</scope>
    <source>
        <strain evidence="5 6">DSM 45247</strain>
    </source>
</reference>
<accession>A0A1X2L9N8</accession>
<keyword evidence="2" id="KW-0645">Protease</keyword>
<dbReference type="Proteomes" id="UP000242320">
    <property type="component" value="Unassembled WGS sequence"/>
</dbReference>
<dbReference type="GO" id="GO:0006508">
    <property type="term" value="P:proteolysis"/>
    <property type="evidence" value="ECO:0007669"/>
    <property type="project" value="UniProtKB-KW"/>
</dbReference>
<protein>
    <recommendedName>
        <fullName evidence="4">Prohead serine protease domain-containing protein</fullName>
    </recommendedName>
</protein>
<evidence type="ECO:0000313" key="5">
    <source>
        <dbReference type="EMBL" id="OSC30701.1"/>
    </source>
</evidence>
<keyword evidence="1" id="KW-1188">Viral release from host cell</keyword>
<sequence length="290" mass="32232">MSNNVEMERLSTAWWSGVPKLEVRSLPNKPHRMVIGGIAALFGAPSNPRLGFTEIVERSCFNKSQGDGYPLVRALYEHQPDIVLGAVHSGTMRIFQDGKAMTYEVDMPATRSAEYESIARGDVHSSSIAFQAYQDEWRRGTNGYPERHLLSARLDHIAPTSMPAYPDATVSLRSLAAEMEADLDEVVRDAVNNNLNRYFVRSDQMVSAPTTVEPGTSPAPALVETRNAQSDPALVAAMQANRARRYPSDNRHRGELGRLVARNRAKRYPPSISADDGREYYARRALLLSD</sequence>
<organism evidence="5 6">
    <name type="scientific">Mycolicibacterium vulneris</name>
    <dbReference type="NCBI Taxonomy" id="547163"/>
    <lineage>
        <taxon>Bacteria</taxon>
        <taxon>Bacillati</taxon>
        <taxon>Actinomycetota</taxon>
        <taxon>Actinomycetes</taxon>
        <taxon>Mycobacteriales</taxon>
        <taxon>Mycobacteriaceae</taxon>
        <taxon>Mycolicibacterium</taxon>
    </lineage>
</organism>
<dbReference type="AlphaFoldDB" id="A0A1X2L9N8"/>
<dbReference type="Pfam" id="PF04586">
    <property type="entry name" value="Peptidase_S78"/>
    <property type="match status" value="1"/>
</dbReference>
<evidence type="ECO:0000259" key="4">
    <source>
        <dbReference type="Pfam" id="PF04586"/>
    </source>
</evidence>
<dbReference type="RefSeq" id="WP_085289105.1">
    <property type="nucleotide sequence ID" value="NZ_NCXM01000005.1"/>
</dbReference>
<dbReference type="GO" id="GO:0008233">
    <property type="term" value="F:peptidase activity"/>
    <property type="evidence" value="ECO:0007669"/>
    <property type="project" value="UniProtKB-KW"/>
</dbReference>
<keyword evidence="3" id="KW-0378">Hydrolase</keyword>